<feature type="transmembrane region" description="Helical" evidence="13">
    <location>
        <begin position="162"/>
        <end position="182"/>
    </location>
</feature>
<evidence type="ECO:0000256" key="3">
    <source>
        <dbReference type="ARBA" id="ARBA00010199"/>
    </source>
</evidence>
<evidence type="ECO:0000256" key="6">
    <source>
        <dbReference type="ARBA" id="ARBA00022449"/>
    </source>
</evidence>
<evidence type="ECO:0000256" key="4">
    <source>
        <dbReference type="ARBA" id="ARBA00020268"/>
    </source>
</evidence>
<accession>A0ABS2GIR3</accession>
<reference evidence="14 15" key="1">
    <citation type="journal article" date="2021" name="Sci. Rep.">
        <title>The distribution of antibiotic resistance genes in chicken gut microbiota commensals.</title>
        <authorList>
            <person name="Juricova H."/>
            <person name="Matiasovicova J."/>
            <person name="Kubasova T."/>
            <person name="Cejkova D."/>
            <person name="Rychlik I."/>
        </authorList>
    </citation>
    <scope>NUCLEOTIDE SEQUENCE [LARGE SCALE GENOMIC DNA]</scope>
    <source>
        <strain evidence="14 15">An537</strain>
    </source>
</reference>
<evidence type="ECO:0000256" key="9">
    <source>
        <dbReference type="ARBA" id="ARBA00022989"/>
    </source>
</evidence>
<keyword evidence="8 13" id="KW-0812">Transmembrane</keyword>
<feature type="transmembrane region" description="Helical" evidence="13">
    <location>
        <begin position="21"/>
        <end position="42"/>
    </location>
</feature>
<evidence type="ECO:0000256" key="12">
    <source>
        <dbReference type="ARBA" id="ARBA00031636"/>
    </source>
</evidence>
<gene>
    <name evidence="14" type="ORF">H6A01_07025</name>
</gene>
<evidence type="ECO:0000256" key="10">
    <source>
        <dbReference type="ARBA" id="ARBA00023065"/>
    </source>
</evidence>
<feature type="transmembrane region" description="Helical" evidence="13">
    <location>
        <begin position="131"/>
        <end position="150"/>
    </location>
</feature>
<comment type="caution">
    <text evidence="14">The sequence shown here is derived from an EMBL/GenBank/DDBJ whole genome shotgun (WGS) entry which is preliminary data.</text>
</comment>
<keyword evidence="11 13" id="KW-0472">Membrane</keyword>
<dbReference type="PIRSF" id="PIRSF006603">
    <property type="entry name" value="DinF"/>
    <property type="match status" value="1"/>
</dbReference>
<feature type="transmembrane region" description="Helical" evidence="13">
    <location>
        <begin position="316"/>
        <end position="337"/>
    </location>
</feature>
<evidence type="ECO:0000256" key="1">
    <source>
        <dbReference type="ARBA" id="ARBA00003408"/>
    </source>
</evidence>
<keyword evidence="5" id="KW-0813">Transport</keyword>
<dbReference type="PANTHER" id="PTHR43298">
    <property type="entry name" value="MULTIDRUG RESISTANCE PROTEIN NORM-RELATED"/>
    <property type="match status" value="1"/>
</dbReference>
<feature type="transmembrane region" description="Helical" evidence="13">
    <location>
        <begin position="244"/>
        <end position="269"/>
    </location>
</feature>
<feature type="transmembrane region" description="Helical" evidence="13">
    <location>
        <begin position="389"/>
        <end position="409"/>
    </location>
</feature>
<feature type="transmembrane region" description="Helical" evidence="13">
    <location>
        <begin position="415"/>
        <end position="437"/>
    </location>
</feature>
<feature type="transmembrane region" description="Helical" evidence="13">
    <location>
        <begin position="194"/>
        <end position="214"/>
    </location>
</feature>
<sequence length="450" mass="49842">MHQTETIFQKLRLFLRLATPVILTQFSLLAGTFVAVFLTGQYSTVDLAGISIGYNIWVACFFGAMGILLGISPIIAQLLGAKRPEQIPTIVRQGLYLATCMGLFLLILGFLGLKPLLLLLNLEPQAYEVCIHYMTAIAFGILPLMWLSILRNTVDSHGYTHYSMGIMITSFFLSVLLNYVLINGHFGLPALGGVGAGIATAICCWFNLLCYLVIVTRCKAFKGYHFFKQLEPWQWPYIQEQLRLGVPIGISIFCEMSIFSVAGLVMAYFGTEIIAAHQAAISFTNLFYCFPLSLSIASTIAVGYEVGAQRYADAKAYAYIARGVSLVIAALISMYSFTHLSTIAGLYTTESHMVNLIGSFLSYAVFFTIIDAFGTPIQGILRGYKDVRIISVIAISTYWGVSVPVAYVFSKLLGYGPYGIWVGLLSSVSVAGILYTWRLWYIQYRRYAVR</sequence>
<keyword evidence="15" id="KW-1185">Reference proteome</keyword>
<evidence type="ECO:0000256" key="13">
    <source>
        <dbReference type="SAM" id="Phobius"/>
    </source>
</evidence>
<protein>
    <recommendedName>
        <fullName evidence="4">Probable multidrug resistance protein NorM</fullName>
    </recommendedName>
    <alternativeName>
        <fullName evidence="12">Multidrug-efflux transporter</fullName>
    </alternativeName>
</protein>
<dbReference type="InterPro" id="IPR050222">
    <property type="entry name" value="MATE_MdtK"/>
</dbReference>
<feature type="transmembrane region" description="Helical" evidence="13">
    <location>
        <begin position="93"/>
        <end position="111"/>
    </location>
</feature>
<dbReference type="PANTHER" id="PTHR43298:SF2">
    <property type="entry name" value="FMN_FAD EXPORTER YEEO-RELATED"/>
    <property type="match status" value="1"/>
</dbReference>
<keyword evidence="6" id="KW-0050">Antiport</keyword>
<dbReference type="RefSeq" id="WP_205088049.1">
    <property type="nucleotide sequence ID" value="NZ_JACJLA010000011.1"/>
</dbReference>
<dbReference type="CDD" id="cd13131">
    <property type="entry name" value="MATE_NorM_like"/>
    <property type="match status" value="1"/>
</dbReference>
<feature type="transmembrane region" description="Helical" evidence="13">
    <location>
        <begin position="54"/>
        <end position="81"/>
    </location>
</feature>
<keyword evidence="9 13" id="KW-1133">Transmembrane helix</keyword>
<keyword evidence="10" id="KW-0406">Ion transport</keyword>
<feature type="transmembrane region" description="Helical" evidence="13">
    <location>
        <begin position="357"/>
        <end position="377"/>
    </location>
</feature>
<evidence type="ECO:0000256" key="7">
    <source>
        <dbReference type="ARBA" id="ARBA00022475"/>
    </source>
</evidence>
<dbReference type="InterPro" id="IPR048279">
    <property type="entry name" value="MdtK-like"/>
</dbReference>
<evidence type="ECO:0000256" key="11">
    <source>
        <dbReference type="ARBA" id="ARBA00023136"/>
    </source>
</evidence>
<evidence type="ECO:0000313" key="15">
    <source>
        <dbReference type="Proteomes" id="UP000707138"/>
    </source>
</evidence>
<dbReference type="InterPro" id="IPR002528">
    <property type="entry name" value="MATE_fam"/>
</dbReference>
<evidence type="ECO:0000256" key="2">
    <source>
        <dbReference type="ARBA" id="ARBA00004651"/>
    </source>
</evidence>
<evidence type="ECO:0000313" key="14">
    <source>
        <dbReference type="EMBL" id="MBM6913069.1"/>
    </source>
</evidence>
<comment type="function">
    <text evidence="1">Multidrug efflux pump.</text>
</comment>
<feature type="transmembrane region" description="Helical" evidence="13">
    <location>
        <begin position="281"/>
        <end position="304"/>
    </location>
</feature>
<comment type="similarity">
    <text evidence="3">Belongs to the multi antimicrobial extrusion (MATE) (TC 2.A.66.1) family.</text>
</comment>
<evidence type="ECO:0000256" key="5">
    <source>
        <dbReference type="ARBA" id="ARBA00022448"/>
    </source>
</evidence>
<keyword evidence="7" id="KW-1003">Cell membrane</keyword>
<proteinExistence type="inferred from homology"/>
<comment type="subcellular location">
    <subcellularLocation>
        <location evidence="2">Cell membrane</location>
        <topology evidence="2">Multi-pass membrane protein</topology>
    </subcellularLocation>
</comment>
<evidence type="ECO:0000256" key="8">
    <source>
        <dbReference type="ARBA" id="ARBA00022692"/>
    </source>
</evidence>
<dbReference type="Proteomes" id="UP000707138">
    <property type="component" value="Unassembled WGS sequence"/>
</dbReference>
<dbReference type="Pfam" id="PF01554">
    <property type="entry name" value="MatE"/>
    <property type="match status" value="2"/>
</dbReference>
<dbReference type="NCBIfam" id="TIGR00797">
    <property type="entry name" value="matE"/>
    <property type="match status" value="1"/>
</dbReference>
<name>A0ABS2GIR3_9FIRM</name>
<organism evidence="14 15">
    <name type="scientific">Veillonella magna</name>
    <dbReference type="NCBI Taxonomy" id="464322"/>
    <lineage>
        <taxon>Bacteria</taxon>
        <taxon>Bacillati</taxon>
        <taxon>Bacillota</taxon>
        <taxon>Negativicutes</taxon>
        <taxon>Veillonellales</taxon>
        <taxon>Veillonellaceae</taxon>
        <taxon>Veillonella</taxon>
    </lineage>
</organism>
<dbReference type="EMBL" id="JACJLA010000011">
    <property type="protein sequence ID" value="MBM6913069.1"/>
    <property type="molecule type" value="Genomic_DNA"/>
</dbReference>